<accession>A0A7C3WMC3</accession>
<dbReference type="InterPro" id="IPR019734">
    <property type="entry name" value="TPR_rpt"/>
</dbReference>
<evidence type="ECO:0000256" key="3">
    <source>
        <dbReference type="PROSITE-ProRule" id="PRU00339"/>
    </source>
</evidence>
<sequence>MGLLAYQDGNLEQARDSFERAEDCGGLTARRWWYLGQVYCAQGQKEKALEAFQQAVRTDSHFGAAYLEGGRILLDLGRPKEAAPFLARLTELEPRNPQARYLLALTYLLSWNTARAWEQYSALQEMETEWAVRLARWLEKTP</sequence>
<dbReference type="SUPFAM" id="SSF48452">
    <property type="entry name" value="TPR-like"/>
    <property type="match status" value="1"/>
</dbReference>
<evidence type="ECO:0000313" key="4">
    <source>
        <dbReference type="EMBL" id="HGB14552.1"/>
    </source>
</evidence>
<dbReference type="PANTHER" id="PTHR44314:SF1">
    <property type="entry name" value="CILIA- AND FLAGELLA-ASSOCIATED PROTEIN 70"/>
    <property type="match status" value="1"/>
</dbReference>
<dbReference type="AlphaFoldDB" id="A0A7C3WMC3"/>
<keyword evidence="2 3" id="KW-0802">TPR repeat</keyword>
<feature type="repeat" description="TPR" evidence="3">
    <location>
        <begin position="29"/>
        <end position="62"/>
    </location>
</feature>
<evidence type="ECO:0000256" key="1">
    <source>
        <dbReference type="ARBA" id="ARBA00022737"/>
    </source>
</evidence>
<dbReference type="PROSITE" id="PS50005">
    <property type="entry name" value="TPR"/>
    <property type="match status" value="1"/>
</dbReference>
<comment type="caution">
    <text evidence="4">The sequence shown here is derived from an EMBL/GenBank/DDBJ whole genome shotgun (WGS) entry which is preliminary data.</text>
</comment>
<dbReference type="Gene3D" id="1.25.40.10">
    <property type="entry name" value="Tetratricopeptide repeat domain"/>
    <property type="match status" value="1"/>
</dbReference>
<proteinExistence type="predicted"/>
<dbReference type="InterPro" id="IPR011990">
    <property type="entry name" value="TPR-like_helical_dom_sf"/>
</dbReference>
<gene>
    <name evidence="4" type="ORF">ENV62_04880</name>
</gene>
<keyword evidence="1" id="KW-0677">Repeat</keyword>
<protein>
    <submittedName>
        <fullName evidence="4">Tetratricopeptide repeat protein</fullName>
    </submittedName>
</protein>
<dbReference type="SMART" id="SM00028">
    <property type="entry name" value="TPR"/>
    <property type="match status" value="2"/>
</dbReference>
<dbReference type="GO" id="GO:0070062">
    <property type="term" value="C:extracellular exosome"/>
    <property type="evidence" value="ECO:0007669"/>
    <property type="project" value="TreeGrafter"/>
</dbReference>
<reference evidence="4" key="1">
    <citation type="journal article" date="2020" name="mSystems">
        <title>Genome- and Community-Level Interaction Insights into Carbon Utilization and Element Cycling Functions of Hydrothermarchaeota in Hydrothermal Sediment.</title>
        <authorList>
            <person name="Zhou Z."/>
            <person name="Liu Y."/>
            <person name="Xu W."/>
            <person name="Pan J."/>
            <person name="Luo Z.H."/>
            <person name="Li M."/>
        </authorList>
    </citation>
    <scope>NUCLEOTIDE SEQUENCE [LARGE SCALE GENOMIC DNA]</scope>
    <source>
        <strain evidence="4">SpSt-776</strain>
    </source>
</reference>
<dbReference type="EMBL" id="DTHB01000041">
    <property type="protein sequence ID" value="HGB14552.1"/>
    <property type="molecule type" value="Genomic_DNA"/>
</dbReference>
<dbReference type="PANTHER" id="PTHR44314">
    <property type="entry name" value="CILIA- AND FLAGELLA-ASSOCIATED PROTEIN 70"/>
    <property type="match status" value="1"/>
</dbReference>
<dbReference type="Pfam" id="PF14559">
    <property type="entry name" value="TPR_19"/>
    <property type="match status" value="1"/>
</dbReference>
<organism evidence="4">
    <name type="scientific">Desulfobacca acetoxidans</name>
    <dbReference type="NCBI Taxonomy" id="60893"/>
    <lineage>
        <taxon>Bacteria</taxon>
        <taxon>Pseudomonadati</taxon>
        <taxon>Thermodesulfobacteriota</taxon>
        <taxon>Desulfobaccia</taxon>
        <taxon>Desulfobaccales</taxon>
        <taxon>Desulfobaccaceae</taxon>
        <taxon>Desulfobacca</taxon>
    </lineage>
</organism>
<dbReference type="InterPro" id="IPR052628">
    <property type="entry name" value="CFAP70"/>
</dbReference>
<evidence type="ECO:0000256" key="2">
    <source>
        <dbReference type="ARBA" id="ARBA00022803"/>
    </source>
</evidence>
<name>A0A7C3WMC3_9BACT</name>